<accession>A0A7X1C649</accession>
<sequence>MISIKVKKQYFGDLAGETVWQWTMVNDHGMKMSVLNYGAIVTSVETIDKFGEFANISLGFTKLEDYLAYSPYFGAVVGPVAGRITKGQFNLDGNQFQLSRNDGANSLHGGKGNFSKRMWDVTVEEQPDQIVMTFYYQWADGENGYPGKIDTKMTYTLNNKNEWIINYEAETEKPTIYNPSNHIYFNLTGDAGSTVLGHQLMVNSERFIPVDDGTLPIGEIRPVKDSIFDLQAAREIAEITSSDDEQINIVGAGLDHAFILKHENEHPDAVLFETTSGRCIEMETTSESVVIYTANSLSSKFEIDKKPVPKYAGITMETQGLVDAINQPGFGDIVLRPGETFKANTTFRFTVDRRNI</sequence>
<gene>
    <name evidence="9" type="ORF">HB897_06390</name>
</gene>
<evidence type="ECO:0000256" key="1">
    <source>
        <dbReference type="ARBA" id="ARBA00005028"/>
    </source>
</evidence>
<comment type="catalytic activity">
    <reaction evidence="5">
        <text>alpha-D-glucose = beta-D-glucose</text>
        <dbReference type="Rhea" id="RHEA:10264"/>
        <dbReference type="ChEBI" id="CHEBI:15903"/>
        <dbReference type="ChEBI" id="CHEBI:17925"/>
        <dbReference type="EC" id="5.1.3.3"/>
    </reaction>
</comment>
<dbReference type="SUPFAM" id="SSF74650">
    <property type="entry name" value="Galactose mutarotase-like"/>
    <property type="match status" value="1"/>
</dbReference>
<dbReference type="Gene3D" id="2.70.98.10">
    <property type="match status" value="1"/>
</dbReference>
<dbReference type="EMBL" id="JAARRG010000003">
    <property type="protein sequence ID" value="MBC1485852.1"/>
    <property type="molecule type" value="Genomic_DNA"/>
</dbReference>
<dbReference type="GO" id="GO:0006006">
    <property type="term" value="P:glucose metabolic process"/>
    <property type="evidence" value="ECO:0007669"/>
    <property type="project" value="TreeGrafter"/>
</dbReference>
<dbReference type="PIRSF" id="PIRSF005096">
    <property type="entry name" value="GALM"/>
    <property type="match status" value="1"/>
</dbReference>
<evidence type="ECO:0000256" key="8">
    <source>
        <dbReference type="PIRSR" id="PIRSR005096-3"/>
    </source>
</evidence>
<reference evidence="9 10" key="1">
    <citation type="submission" date="2020-03" db="EMBL/GenBank/DDBJ databases">
        <title>Soil Listeria distribution.</title>
        <authorList>
            <person name="Liao J."/>
            <person name="Wiedmann M."/>
        </authorList>
    </citation>
    <scope>NUCLEOTIDE SEQUENCE [LARGE SCALE GENOMIC DNA]</scope>
    <source>
        <strain evidence="9 10">FSL L7-1560</strain>
    </source>
</reference>
<comment type="pathway">
    <text evidence="1 5">Carbohydrate metabolism; hexose metabolism.</text>
</comment>
<dbReference type="UniPathway" id="UPA00242"/>
<dbReference type="InterPro" id="IPR047215">
    <property type="entry name" value="Galactose_mutarotase-like"/>
</dbReference>
<protein>
    <recommendedName>
        <fullName evidence="5">Aldose 1-epimerase</fullName>
        <ecNumber evidence="5">5.1.3.3</ecNumber>
    </recommendedName>
</protein>
<keyword evidence="4 5" id="KW-0119">Carbohydrate metabolism</keyword>
<dbReference type="Proteomes" id="UP000523362">
    <property type="component" value="Unassembled WGS sequence"/>
</dbReference>
<dbReference type="InterPro" id="IPR015443">
    <property type="entry name" value="Aldose_1-epimerase"/>
</dbReference>
<dbReference type="PANTHER" id="PTHR10091:SF0">
    <property type="entry name" value="GALACTOSE MUTAROTASE"/>
    <property type="match status" value="1"/>
</dbReference>
<evidence type="ECO:0000256" key="2">
    <source>
        <dbReference type="ARBA" id="ARBA00006206"/>
    </source>
</evidence>
<name>A0A7X1C649_LISSE</name>
<keyword evidence="3 5" id="KW-0413">Isomerase</keyword>
<dbReference type="GO" id="GO:0033499">
    <property type="term" value="P:galactose catabolic process via UDP-galactose, Leloir pathway"/>
    <property type="evidence" value="ECO:0007669"/>
    <property type="project" value="TreeGrafter"/>
</dbReference>
<dbReference type="InterPro" id="IPR008183">
    <property type="entry name" value="Aldose_1/G6P_1-epimerase"/>
</dbReference>
<feature type="active site" description="Proton donor" evidence="6">
    <location>
        <position position="182"/>
    </location>
</feature>
<evidence type="ECO:0000256" key="5">
    <source>
        <dbReference type="PIRNR" id="PIRNR005096"/>
    </source>
</evidence>
<dbReference type="InterPro" id="IPR014718">
    <property type="entry name" value="GH-type_carb-bd"/>
</dbReference>
<dbReference type="CDD" id="cd09019">
    <property type="entry name" value="galactose_mutarotase_like"/>
    <property type="match status" value="1"/>
</dbReference>
<evidence type="ECO:0000256" key="4">
    <source>
        <dbReference type="ARBA" id="ARBA00023277"/>
    </source>
</evidence>
<evidence type="ECO:0000313" key="10">
    <source>
        <dbReference type="Proteomes" id="UP000523362"/>
    </source>
</evidence>
<dbReference type="GO" id="GO:0030246">
    <property type="term" value="F:carbohydrate binding"/>
    <property type="evidence" value="ECO:0007669"/>
    <property type="project" value="InterPro"/>
</dbReference>
<dbReference type="Pfam" id="PF01263">
    <property type="entry name" value="Aldose_epim"/>
    <property type="match status" value="1"/>
</dbReference>
<feature type="binding site" evidence="7">
    <location>
        <position position="255"/>
    </location>
    <ligand>
        <name>beta-D-galactose</name>
        <dbReference type="ChEBI" id="CHEBI:27667"/>
    </ligand>
</feature>
<dbReference type="NCBIfam" id="NF008277">
    <property type="entry name" value="PRK11055.1"/>
    <property type="match status" value="1"/>
</dbReference>
<dbReference type="AlphaFoldDB" id="A0A7X1C649"/>
<organism evidence="9 10">
    <name type="scientific">Listeria seeligeri</name>
    <dbReference type="NCBI Taxonomy" id="1640"/>
    <lineage>
        <taxon>Bacteria</taxon>
        <taxon>Bacillati</taxon>
        <taxon>Bacillota</taxon>
        <taxon>Bacilli</taxon>
        <taxon>Bacillales</taxon>
        <taxon>Listeriaceae</taxon>
        <taxon>Listeria</taxon>
    </lineage>
</organism>
<feature type="binding site" evidence="8">
    <location>
        <begin position="182"/>
        <end position="184"/>
    </location>
    <ligand>
        <name>beta-D-galactose</name>
        <dbReference type="ChEBI" id="CHEBI:27667"/>
    </ligand>
</feature>
<comment type="similarity">
    <text evidence="2 5">Belongs to the aldose epimerase family.</text>
</comment>
<evidence type="ECO:0000313" key="9">
    <source>
        <dbReference type="EMBL" id="MBC1485852.1"/>
    </source>
</evidence>
<dbReference type="InterPro" id="IPR011013">
    <property type="entry name" value="Gal_mutarotase_sf_dom"/>
</dbReference>
<dbReference type="GO" id="GO:0005737">
    <property type="term" value="C:cytoplasm"/>
    <property type="evidence" value="ECO:0007669"/>
    <property type="project" value="TreeGrafter"/>
</dbReference>
<evidence type="ECO:0000256" key="7">
    <source>
        <dbReference type="PIRSR" id="PIRSR005096-2"/>
    </source>
</evidence>
<dbReference type="RefSeq" id="WP_185383555.1">
    <property type="nucleotide sequence ID" value="NZ_JAARRG010000003.1"/>
</dbReference>
<dbReference type="GO" id="GO:0004034">
    <property type="term" value="F:aldose 1-epimerase activity"/>
    <property type="evidence" value="ECO:0007669"/>
    <property type="project" value="UniProtKB-EC"/>
</dbReference>
<proteinExistence type="inferred from homology"/>
<evidence type="ECO:0000256" key="6">
    <source>
        <dbReference type="PIRSR" id="PIRSR005096-1"/>
    </source>
</evidence>
<feature type="active site" description="Proton acceptor" evidence="6">
    <location>
        <position position="317"/>
    </location>
</feature>
<evidence type="ECO:0000256" key="3">
    <source>
        <dbReference type="ARBA" id="ARBA00023235"/>
    </source>
</evidence>
<dbReference type="EC" id="5.1.3.3" evidence="5"/>
<comment type="caution">
    <text evidence="9">The sequence shown here is derived from an EMBL/GenBank/DDBJ whole genome shotgun (WGS) entry which is preliminary data.</text>
</comment>
<dbReference type="PANTHER" id="PTHR10091">
    <property type="entry name" value="ALDOSE-1-EPIMERASE"/>
    <property type="match status" value="1"/>
</dbReference>